<dbReference type="InterPro" id="IPR010982">
    <property type="entry name" value="Lambda_DNA-bd_dom_sf"/>
</dbReference>
<dbReference type="Gene3D" id="1.10.10.2910">
    <property type="match status" value="1"/>
</dbReference>
<dbReference type="SMART" id="SM00530">
    <property type="entry name" value="HTH_XRE"/>
    <property type="match status" value="1"/>
</dbReference>
<dbReference type="EMBL" id="BAABBU010000011">
    <property type="protein sequence ID" value="GAA4131914.1"/>
    <property type="molecule type" value="Genomic_DNA"/>
</dbReference>
<name>A0ABP7Y7G4_9ACTN</name>
<dbReference type="Proteomes" id="UP001501845">
    <property type="component" value="Unassembled WGS sequence"/>
</dbReference>
<dbReference type="PANTHER" id="PTHR43236:SF1">
    <property type="entry name" value="BLL7220 PROTEIN"/>
    <property type="match status" value="1"/>
</dbReference>
<keyword evidence="5" id="KW-1185">Reference proteome</keyword>
<proteinExistence type="inferred from homology"/>
<dbReference type="InterPro" id="IPR010359">
    <property type="entry name" value="IrrE_HExxH"/>
</dbReference>
<dbReference type="InterPro" id="IPR052345">
    <property type="entry name" value="Rad_response_metalloprotease"/>
</dbReference>
<dbReference type="Gene3D" id="1.10.260.40">
    <property type="entry name" value="lambda repressor-like DNA-binding domains"/>
    <property type="match status" value="1"/>
</dbReference>
<evidence type="ECO:0000313" key="5">
    <source>
        <dbReference type="Proteomes" id="UP001501845"/>
    </source>
</evidence>
<evidence type="ECO:0000256" key="1">
    <source>
        <dbReference type="ARBA" id="ARBA00007227"/>
    </source>
</evidence>
<dbReference type="Pfam" id="PF06114">
    <property type="entry name" value="Peptidase_M78"/>
    <property type="match status" value="1"/>
</dbReference>
<protein>
    <submittedName>
        <fullName evidence="4">XRE family transcriptional regulator</fullName>
    </submittedName>
</protein>
<dbReference type="RefSeq" id="WP_346156104.1">
    <property type="nucleotide sequence ID" value="NZ_BAABBU010000011.1"/>
</dbReference>
<evidence type="ECO:0000259" key="3">
    <source>
        <dbReference type="PROSITE" id="PS50943"/>
    </source>
</evidence>
<dbReference type="SUPFAM" id="SSF47413">
    <property type="entry name" value="lambda repressor-like DNA-binding domains"/>
    <property type="match status" value="1"/>
</dbReference>
<gene>
    <name evidence="4" type="ORF">GCM10022285_21860</name>
</gene>
<dbReference type="Pfam" id="PF01381">
    <property type="entry name" value="HTH_3"/>
    <property type="match status" value="1"/>
</dbReference>
<sequence length="395" mass="43882">MPTVLAASPGERLRTLRELLGLTQAQLSKMSGVGASWISDVERGYKDHDDAKLQMIADATETPFGFFYVQPKSVPLDSLRFRKLASAKRTVTKRVHAFYNESYRVSEDMLTSERYPTPPLPYATADEVTDEEIEELANVTRQALRLAPDLPIPHLTRALERGGIAVAPIVLNDPAGGEEQTTSNHFGVSYWGGLGDVALIGYFPGNSGDRDRFTLAHEVGHLVLHTFRPRAADPEGEANKFASALLVPRERAVEAISERMTLTEYARLKANWGVSIQSLIMRGAAVGVIDETRKRSLYVQLSQRGWRKQEPVHVGQEEPLLLWTLLTRQFGVKPYVHAAEKLSIPPTVLRSIAPTPERARAESPNPSAPSVGQQNVVDFRSRKLRSKQDNARMVQ</sequence>
<feature type="compositionally biased region" description="Polar residues" evidence="2">
    <location>
        <begin position="364"/>
        <end position="376"/>
    </location>
</feature>
<comment type="similarity">
    <text evidence="1">Belongs to the short-chain fatty acyl-CoA assimilation regulator (ScfR) family.</text>
</comment>
<dbReference type="InterPro" id="IPR001387">
    <property type="entry name" value="Cro/C1-type_HTH"/>
</dbReference>
<feature type="region of interest" description="Disordered" evidence="2">
    <location>
        <begin position="356"/>
        <end position="395"/>
    </location>
</feature>
<dbReference type="PANTHER" id="PTHR43236">
    <property type="entry name" value="ANTITOXIN HIGA1"/>
    <property type="match status" value="1"/>
</dbReference>
<feature type="compositionally biased region" description="Basic and acidic residues" evidence="2">
    <location>
        <begin position="386"/>
        <end position="395"/>
    </location>
</feature>
<evidence type="ECO:0000313" key="4">
    <source>
        <dbReference type="EMBL" id="GAA4131914.1"/>
    </source>
</evidence>
<evidence type="ECO:0000256" key="2">
    <source>
        <dbReference type="SAM" id="MobiDB-lite"/>
    </source>
</evidence>
<feature type="domain" description="HTH cro/C1-type" evidence="3">
    <location>
        <begin position="13"/>
        <end position="67"/>
    </location>
</feature>
<organism evidence="4 5">
    <name type="scientific">Streptomyces tunisiensis</name>
    <dbReference type="NCBI Taxonomy" id="948699"/>
    <lineage>
        <taxon>Bacteria</taxon>
        <taxon>Bacillati</taxon>
        <taxon>Actinomycetota</taxon>
        <taxon>Actinomycetes</taxon>
        <taxon>Kitasatosporales</taxon>
        <taxon>Streptomycetaceae</taxon>
        <taxon>Streptomyces</taxon>
    </lineage>
</organism>
<dbReference type="PROSITE" id="PS50943">
    <property type="entry name" value="HTH_CROC1"/>
    <property type="match status" value="1"/>
</dbReference>
<comment type="caution">
    <text evidence="4">The sequence shown here is derived from an EMBL/GenBank/DDBJ whole genome shotgun (WGS) entry which is preliminary data.</text>
</comment>
<accession>A0ABP7Y7G4</accession>
<reference evidence="5" key="1">
    <citation type="journal article" date="2019" name="Int. J. Syst. Evol. Microbiol.">
        <title>The Global Catalogue of Microorganisms (GCM) 10K type strain sequencing project: providing services to taxonomists for standard genome sequencing and annotation.</title>
        <authorList>
            <consortium name="The Broad Institute Genomics Platform"/>
            <consortium name="The Broad Institute Genome Sequencing Center for Infectious Disease"/>
            <person name="Wu L."/>
            <person name="Ma J."/>
        </authorList>
    </citation>
    <scope>NUCLEOTIDE SEQUENCE [LARGE SCALE GENOMIC DNA]</scope>
    <source>
        <strain evidence="5">JCM 17589</strain>
    </source>
</reference>
<dbReference type="CDD" id="cd00093">
    <property type="entry name" value="HTH_XRE"/>
    <property type="match status" value="1"/>
</dbReference>